<reference evidence="1" key="1">
    <citation type="submission" date="2021-04" db="EMBL/GenBank/DDBJ databases">
        <title>novel species isolated from subtropical streams in China.</title>
        <authorList>
            <person name="Lu H."/>
        </authorList>
    </citation>
    <scope>NUCLEOTIDE SEQUENCE</scope>
    <source>
        <strain evidence="1">LFS511W</strain>
    </source>
</reference>
<gene>
    <name evidence="1" type="ORF">KDM89_08405</name>
</gene>
<keyword evidence="2" id="KW-1185">Reference proteome</keyword>
<evidence type="ECO:0000313" key="2">
    <source>
        <dbReference type="Proteomes" id="UP000680067"/>
    </source>
</evidence>
<name>A0A941DLC6_9BURK</name>
<dbReference type="InterPro" id="IPR010775">
    <property type="entry name" value="DUF1365"/>
</dbReference>
<dbReference type="AlphaFoldDB" id="A0A941DLC6"/>
<proteinExistence type="predicted"/>
<dbReference type="PANTHER" id="PTHR33973:SF4">
    <property type="entry name" value="OS07G0153300 PROTEIN"/>
    <property type="match status" value="1"/>
</dbReference>
<organism evidence="1 2">
    <name type="scientific">Undibacterium luofuense</name>
    <dbReference type="NCBI Taxonomy" id="2828733"/>
    <lineage>
        <taxon>Bacteria</taxon>
        <taxon>Pseudomonadati</taxon>
        <taxon>Pseudomonadota</taxon>
        <taxon>Betaproteobacteria</taxon>
        <taxon>Burkholderiales</taxon>
        <taxon>Oxalobacteraceae</taxon>
        <taxon>Undibacterium</taxon>
    </lineage>
</organism>
<dbReference type="EMBL" id="JAGSPN010000005">
    <property type="protein sequence ID" value="MBR7782159.1"/>
    <property type="molecule type" value="Genomic_DNA"/>
</dbReference>
<sequence length="258" mass="29930">MESAFPVQICTGTVMHKRLRPAVNAFRYGVFFLRLQLRALEQQPQSRFRWFSVNRFNLLAFHMKDHADGKGRLSAWADQILHANGIHDADGEITLQCFPRVLGYVFNPVSFWFCHRADGALRAVICEVNNTFGEKHIYLLADEQPLGNGVQLQARKIFHVSPFCETTGQYRFRFIRREQDARVAARIEYDDVAGPLITTSVSGQEHAMSDRRILQVFARYPLMTLAVVWRIHWQALRLWIKRVPFFTKPLPPSQEVSR</sequence>
<accession>A0A941DLC6</accession>
<dbReference type="Pfam" id="PF07103">
    <property type="entry name" value="DUF1365"/>
    <property type="match status" value="1"/>
</dbReference>
<dbReference type="RefSeq" id="WP_212687504.1">
    <property type="nucleotide sequence ID" value="NZ_CAXBSD010000275.1"/>
</dbReference>
<dbReference type="PANTHER" id="PTHR33973">
    <property type="entry name" value="OS07G0153300 PROTEIN"/>
    <property type="match status" value="1"/>
</dbReference>
<evidence type="ECO:0000313" key="1">
    <source>
        <dbReference type="EMBL" id="MBR7782159.1"/>
    </source>
</evidence>
<comment type="caution">
    <text evidence="1">The sequence shown here is derived from an EMBL/GenBank/DDBJ whole genome shotgun (WGS) entry which is preliminary data.</text>
</comment>
<protein>
    <submittedName>
        <fullName evidence="1">DUF1365 domain-containing protein</fullName>
    </submittedName>
</protein>
<dbReference type="Proteomes" id="UP000680067">
    <property type="component" value="Unassembled WGS sequence"/>
</dbReference>